<sequence length="402" mass="45213">MASRANNSTHTISIKESFNDQYFLLNFIMSTYLGPDVYSDNPRRSASQRLAERLPPYTSKNLGVSFVSFPQLESLYYYVLKNAHPGLFVNPSMLHMYLKGIMPSRSSEHPEGCRQFTSFFPMSVHGHKKYSGHYEVVKGIVLIDDPVTSFMKTEDLKRFRYLSGMDDLKIDKIKSLCHEHGYQKYQQEQEQDCLKYSKEIAAAGNISKRNHNSSEKCHETCKEIRSFNPLCEPVLPHVVLVPKHHTADSAFQKTSKVDGPAMMPLLTIPNINGCVSDVSITLTGTAAKGIVGPPIGIVDIGISRPAYFFRVALPGVRRDYRNFSCEIEPDGKVHIQGSTLGGKTVRKRSQVFHMKLQQICPPGQFTLTFSLPGPVDPRLFSPNFRSDGIFEAIVIKESNAQR</sequence>
<keyword evidence="2" id="KW-1185">Reference proteome</keyword>
<accession>A0ACC1WSZ2</accession>
<evidence type="ECO:0000313" key="2">
    <source>
        <dbReference type="Proteomes" id="UP001164539"/>
    </source>
</evidence>
<protein>
    <submittedName>
        <fullName evidence="1">Increased DNA methylation 3-like</fullName>
    </submittedName>
</protein>
<evidence type="ECO:0000313" key="1">
    <source>
        <dbReference type="EMBL" id="KAJ4702336.1"/>
    </source>
</evidence>
<dbReference type="Proteomes" id="UP001164539">
    <property type="component" value="Chromosome 14"/>
</dbReference>
<gene>
    <name evidence="1" type="ORF">OWV82_025431</name>
</gene>
<dbReference type="EMBL" id="CM051407">
    <property type="protein sequence ID" value="KAJ4702336.1"/>
    <property type="molecule type" value="Genomic_DNA"/>
</dbReference>
<name>A0ACC1WSZ2_MELAZ</name>
<proteinExistence type="predicted"/>
<organism evidence="1 2">
    <name type="scientific">Melia azedarach</name>
    <name type="common">Chinaberry tree</name>
    <dbReference type="NCBI Taxonomy" id="155640"/>
    <lineage>
        <taxon>Eukaryota</taxon>
        <taxon>Viridiplantae</taxon>
        <taxon>Streptophyta</taxon>
        <taxon>Embryophyta</taxon>
        <taxon>Tracheophyta</taxon>
        <taxon>Spermatophyta</taxon>
        <taxon>Magnoliopsida</taxon>
        <taxon>eudicotyledons</taxon>
        <taxon>Gunneridae</taxon>
        <taxon>Pentapetalae</taxon>
        <taxon>rosids</taxon>
        <taxon>malvids</taxon>
        <taxon>Sapindales</taxon>
        <taxon>Meliaceae</taxon>
        <taxon>Melia</taxon>
    </lineage>
</organism>
<reference evidence="1 2" key="1">
    <citation type="journal article" date="2023" name="Science">
        <title>Complex scaffold remodeling in plant triterpene biosynthesis.</title>
        <authorList>
            <person name="De La Pena R."/>
            <person name="Hodgson H."/>
            <person name="Liu J.C."/>
            <person name="Stephenson M.J."/>
            <person name="Martin A.C."/>
            <person name="Owen C."/>
            <person name="Harkess A."/>
            <person name="Leebens-Mack J."/>
            <person name="Jimenez L.E."/>
            <person name="Osbourn A."/>
            <person name="Sattely E.S."/>
        </authorList>
    </citation>
    <scope>NUCLEOTIDE SEQUENCE [LARGE SCALE GENOMIC DNA]</scope>
    <source>
        <strain evidence="2">cv. JPN11</strain>
        <tissue evidence="1">Leaf</tissue>
    </source>
</reference>
<comment type="caution">
    <text evidence="1">The sequence shown here is derived from an EMBL/GenBank/DDBJ whole genome shotgun (WGS) entry which is preliminary data.</text>
</comment>